<dbReference type="EMBL" id="AAPE02051606">
    <property type="status" value="NOT_ANNOTATED_CDS"/>
    <property type="molecule type" value="Genomic_DNA"/>
</dbReference>
<dbReference type="GO" id="GO:0030246">
    <property type="term" value="F:carbohydrate binding"/>
    <property type="evidence" value="ECO:0007669"/>
    <property type="project" value="UniProtKB-UniRule"/>
</dbReference>
<dbReference type="Gene3D" id="2.60.120.200">
    <property type="match status" value="1"/>
</dbReference>
<feature type="domain" description="Galectin" evidence="3">
    <location>
        <begin position="6"/>
        <end position="138"/>
    </location>
</feature>
<dbReference type="OrthoDB" id="5795596at2759"/>
<dbReference type="Proteomes" id="UP000001074">
    <property type="component" value="Unassembled WGS sequence"/>
</dbReference>
<dbReference type="InterPro" id="IPR044156">
    <property type="entry name" value="Galectin-like"/>
</dbReference>
<dbReference type="InterPro" id="IPR001079">
    <property type="entry name" value="Galectin_CRD"/>
</dbReference>
<gene>
    <name evidence="4" type="primary">LOC102427095</name>
</gene>
<dbReference type="PANTHER" id="PTHR11346:SF15">
    <property type="entry name" value="PLACENTAL PROTEIN 13-LIKE"/>
    <property type="match status" value="1"/>
</dbReference>
<dbReference type="SUPFAM" id="SSF49899">
    <property type="entry name" value="Concanavalin A-like lectins/glucanases"/>
    <property type="match status" value="1"/>
</dbReference>
<name>G1Q066_MYOLU</name>
<evidence type="ECO:0000259" key="3">
    <source>
        <dbReference type="PROSITE" id="PS51304"/>
    </source>
</evidence>
<evidence type="ECO:0000256" key="2">
    <source>
        <dbReference type="RuleBase" id="RU102079"/>
    </source>
</evidence>
<dbReference type="PANTHER" id="PTHR11346">
    <property type="entry name" value="GALECTIN"/>
    <property type="match status" value="1"/>
</dbReference>
<keyword evidence="1 2" id="KW-0430">Lectin</keyword>
<dbReference type="Pfam" id="PF00337">
    <property type="entry name" value="Gal-bind_lectin"/>
    <property type="match status" value="1"/>
</dbReference>
<dbReference type="CDD" id="cd00070">
    <property type="entry name" value="GLECT"/>
    <property type="match status" value="1"/>
</dbReference>
<dbReference type="KEGG" id="mlf:102427095"/>
<keyword evidence="5" id="KW-1185">Reference proteome</keyword>
<dbReference type="SMART" id="SM00908">
    <property type="entry name" value="Gal-bind_lectin"/>
    <property type="match status" value="1"/>
</dbReference>
<dbReference type="RefSeq" id="XP_006105351.1">
    <property type="nucleotide sequence ID" value="XM_006105289.3"/>
</dbReference>
<dbReference type="InterPro" id="IPR013320">
    <property type="entry name" value="ConA-like_dom_sf"/>
</dbReference>
<dbReference type="SMART" id="SM00276">
    <property type="entry name" value="GLECT"/>
    <property type="match status" value="1"/>
</dbReference>
<sequence length="138" mass="15663">METLPIPYKTNLSLPANSSVKIKGKPVMPFCMFPEMEVDFLTKTEVDSDITFKIQVCFGKEVVMNSRKNGTWGQEVKSTDMPFKDGQPFNMDILVLSDQYRVTVNGVQCYTFPHRIDPGSVKMMQVWRDVSLTSVTTP</sequence>
<dbReference type="HOGENOM" id="CLU_037794_4_0_1"/>
<dbReference type="AlphaFoldDB" id="G1Q066"/>
<evidence type="ECO:0000313" key="4">
    <source>
        <dbReference type="Ensembl" id="ENSMLUP00000017098.1"/>
    </source>
</evidence>
<dbReference type="GeneTree" id="ENSGT00940000163192"/>
<evidence type="ECO:0000313" key="5">
    <source>
        <dbReference type="Proteomes" id="UP000001074"/>
    </source>
</evidence>
<dbReference type="PROSITE" id="PS51304">
    <property type="entry name" value="GALECTIN"/>
    <property type="match status" value="1"/>
</dbReference>
<evidence type="ECO:0000256" key="1">
    <source>
        <dbReference type="ARBA" id="ARBA00022734"/>
    </source>
</evidence>
<reference evidence="4 5" key="1">
    <citation type="journal article" date="2011" name="Nature">
        <title>A high-resolution map of human evolutionary constraint using 29 mammals.</title>
        <authorList>
            <person name="Lindblad-Toh K."/>
            <person name="Garber M."/>
            <person name="Zuk O."/>
            <person name="Lin M.F."/>
            <person name="Parker B.J."/>
            <person name="Washietl S."/>
            <person name="Kheradpour P."/>
            <person name="Ernst J."/>
            <person name="Jordan G."/>
            <person name="Mauceli E."/>
            <person name="Ward L.D."/>
            <person name="Lowe C.B."/>
            <person name="Holloway A.K."/>
            <person name="Clamp M."/>
            <person name="Gnerre S."/>
            <person name="Alfoldi J."/>
            <person name="Beal K."/>
            <person name="Chang J."/>
            <person name="Clawson H."/>
            <person name="Cuff J."/>
            <person name="Di Palma F."/>
            <person name="Fitzgerald S."/>
            <person name="Flicek P."/>
            <person name="Guttman M."/>
            <person name="Hubisz M.J."/>
            <person name="Jaffe D.B."/>
            <person name="Jungreis I."/>
            <person name="Kent W.J."/>
            <person name="Kostka D."/>
            <person name="Lara M."/>
            <person name="Martins A.L."/>
            <person name="Massingham T."/>
            <person name="Moltke I."/>
            <person name="Raney B.J."/>
            <person name="Rasmussen M.D."/>
            <person name="Robinson J."/>
            <person name="Stark A."/>
            <person name="Vilella A.J."/>
            <person name="Wen J."/>
            <person name="Xie X."/>
            <person name="Zody M.C."/>
            <person name="Baldwin J."/>
            <person name="Bloom T."/>
            <person name="Chin C.W."/>
            <person name="Heiman D."/>
            <person name="Nicol R."/>
            <person name="Nusbaum C."/>
            <person name="Young S."/>
            <person name="Wilkinson J."/>
            <person name="Worley K.C."/>
            <person name="Kovar C.L."/>
            <person name="Muzny D.M."/>
            <person name="Gibbs R.A."/>
            <person name="Cree A."/>
            <person name="Dihn H.H."/>
            <person name="Fowler G."/>
            <person name="Jhangiani S."/>
            <person name="Joshi V."/>
            <person name="Lee S."/>
            <person name="Lewis L.R."/>
            <person name="Nazareth L.V."/>
            <person name="Okwuonu G."/>
            <person name="Santibanez J."/>
            <person name="Warren W.C."/>
            <person name="Mardis E.R."/>
            <person name="Weinstock G.M."/>
            <person name="Wilson R.K."/>
            <person name="Delehaunty K."/>
            <person name="Dooling D."/>
            <person name="Fronik C."/>
            <person name="Fulton L."/>
            <person name="Fulton B."/>
            <person name="Graves T."/>
            <person name="Minx P."/>
            <person name="Sodergren E."/>
            <person name="Birney E."/>
            <person name="Margulies E.H."/>
            <person name="Herrero J."/>
            <person name="Green E.D."/>
            <person name="Haussler D."/>
            <person name="Siepel A."/>
            <person name="Goldman N."/>
            <person name="Pollard K.S."/>
            <person name="Pedersen J.S."/>
            <person name="Lander E.S."/>
            <person name="Kellis M."/>
        </authorList>
    </citation>
    <scope>NUCLEOTIDE SEQUENCE [LARGE SCALE GENOMIC DNA]</scope>
</reference>
<accession>G1Q066</accession>
<proteinExistence type="predicted"/>
<reference evidence="4" key="2">
    <citation type="submission" date="2025-08" db="UniProtKB">
        <authorList>
            <consortium name="Ensembl"/>
        </authorList>
    </citation>
    <scope>IDENTIFICATION</scope>
</reference>
<dbReference type="Ensembl" id="ENSMLUT00000022659.1">
    <property type="protein sequence ID" value="ENSMLUP00000017098.1"/>
    <property type="gene ID" value="ENSMLUG00000030037.1"/>
</dbReference>
<protein>
    <recommendedName>
        <fullName evidence="2">Galectin</fullName>
    </recommendedName>
</protein>
<dbReference type="eggNOG" id="KOG3587">
    <property type="taxonomic scope" value="Eukaryota"/>
</dbReference>
<dbReference type="InParanoid" id="G1Q066"/>
<reference evidence="4" key="3">
    <citation type="submission" date="2025-09" db="UniProtKB">
        <authorList>
            <consortium name="Ensembl"/>
        </authorList>
    </citation>
    <scope>IDENTIFICATION</scope>
</reference>
<dbReference type="GeneID" id="102427095"/>
<organism evidence="4 5">
    <name type="scientific">Myotis lucifugus</name>
    <name type="common">Little brown bat</name>
    <dbReference type="NCBI Taxonomy" id="59463"/>
    <lineage>
        <taxon>Eukaryota</taxon>
        <taxon>Metazoa</taxon>
        <taxon>Chordata</taxon>
        <taxon>Craniata</taxon>
        <taxon>Vertebrata</taxon>
        <taxon>Euteleostomi</taxon>
        <taxon>Mammalia</taxon>
        <taxon>Eutheria</taxon>
        <taxon>Laurasiatheria</taxon>
        <taxon>Chiroptera</taxon>
        <taxon>Yangochiroptera</taxon>
        <taxon>Vespertilionidae</taxon>
        <taxon>Myotis</taxon>
    </lineage>
</organism>